<evidence type="ECO:0008006" key="4">
    <source>
        <dbReference type="Google" id="ProtNLM"/>
    </source>
</evidence>
<organism evidence="2 3">
    <name type="scientific">Nocardioides ginsengisoli</name>
    <dbReference type="NCBI Taxonomy" id="363868"/>
    <lineage>
        <taxon>Bacteria</taxon>
        <taxon>Bacillati</taxon>
        <taxon>Actinomycetota</taxon>
        <taxon>Actinomycetes</taxon>
        <taxon>Propionibacteriales</taxon>
        <taxon>Nocardioidaceae</taxon>
        <taxon>Nocardioides</taxon>
    </lineage>
</organism>
<evidence type="ECO:0000256" key="1">
    <source>
        <dbReference type="SAM" id="SignalP"/>
    </source>
</evidence>
<dbReference type="RefSeq" id="WP_367917215.1">
    <property type="nucleotide sequence ID" value="NZ_BAABAC010000003.1"/>
</dbReference>
<accession>A0ABW3W3Y6</accession>
<comment type="caution">
    <text evidence="2">The sequence shown here is derived from an EMBL/GenBank/DDBJ whole genome shotgun (WGS) entry which is preliminary data.</text>
</comment>
<evidence type="ECO:0000313" key="3">
    <source>
        <dbReference type="Proteomes" id="UP001597229"/>
    </source>
</evidence>
<name>A0ABW3W3Y6_9ACTN</name>
<proteinExistence type="predicted"/>
<keyword evidence="3" id="KW-1185">Reference proteome</keyword>
<dbReference type="Proteomes" id="UP001597229">
    <property type="component" value="Unassembled WGS sequence"/>
</dbReference>
<dbReference type="InterPro" id="IPR006311">
    <property type="entry name" value="TAT_signal"/>
</dbReference>
<sequence>MKTTLRRTAGVLGGAALAFAAVATSTPAAHANPNWILYNEGTSAPLTSTDVLTATGSIVIGATIAGSPNNITCTFTTANPLKVTATGPFSGAPGSTLTVNATPPPSLTCQNQAGVQVPVTTTGTWGVSFTVPAAGTSPGQLYDGVLTGTLNVPANGVSADLSNIATGCSATGPTAAKAFSGSYNAHSGVVTANANQGFGVTATGCVVTSTRLSSASLTANPIIDLQW</sequence>
<gene>
    <name evidence="2" type="ORF">ACFQ3F_14075</name>
</gene>
<feature type="signal peptide" evidence="1">
    <location>
        <begin position="1"/>
        <end position="31"/>
    </location>
</feature>
<keyword evidence="1" id="KW-0732">Signal</keyword>
<protein>
    <recommendedName>
        <fullName evidence="4">Neocarzinostatin family protein</fullName>
    </recommendedName>
</protein>
<feature type="chain" id="PRO_5045536530" description="Neocarzinostatin family protein" evidence="1">
    <location>
        <begin position="32"/>
        <end position="227"/>
    </location>
</feature>
<reference evidence="3" key="1">
    <citation type="journal article" date="2019" name="Int. J. Syst. Evol. Microbiol.">
        <title>The Global Catalogue of Microorganisms (GCM) 10K type strain sequencing project: providing services to taxonomists for standard genome sequencing and annotation.</title>
        <authorList>
            <consortium name="The Broad Institute Genomics Platform"/>
            <consortium name="The Broad Institute Genome Sequencing Center for Infectious Disease"/>
            <person name="Wu L."/>
            <person name="Ma J."/>
        </authorList>
    </citation>
    <scope>NUCLEOTIDE SEQUENCE [LARGE SCALE GENOMIC DNA]</scope>
    <source>
        <strain evidence="3">CCUG 52478</strain>
    </source>
</reference>
<evidence type="ECO:0000313" key="2">
    <source>
        <dbReference type="EMBL" id="MFD1248923.1"/>
    </source>
</evidence>
<dbReference type="EMBL" id="JBHTLX010000020">
    <property type="protein sequence ID" value="MFD1248923.1"/>
    <property type="molecule type" value="Genomic_DNA"/>
</dbReference>
<dbReference type="PROSITE" id="PS51318">
    <property type="entry name" value="TAT"/>
    <property type="match status" value="1"/>
</dbReference>